<dbReference type="Proteomes" id="UP000005237">
    <property type="component" value="Unassembled WGS sequence"/>
</dbReference>
<dbReference type="EnsemblMetazoa" id="CJA42859.1">
    <property type="protein sequence ID" value="CJA42859.1"/>
    <property type="gene ID" value="WBGene00218707"/>
</dbReference>
<evidence type="ECO:0000313" key="2">
    <source>
        <dbReference type="EnsemblMetazoa" id="CJA42859.1"/>
    </source>
</evidence>
<sequence>MRFWLILFVFCSSGLCFDFFLETLPKTVNWSSDPCEDFYRHVCPIGSVSDPLVKTVASHLDDQQAASKLTHLKFITNIFVRGRDGRGQKIGRLVEKRCEQGLDNQNLFDTLKNLSIRNGHCFGVFCEEYWKRLGGDFHAPTSASYPWERGS</sequence>
<organism evidence="2 3">
    <name type="scientific">Caenorhabditis japonica</name>
    <dbReference type="NCBI Taxonomy" id="281687"/>
    <lineage>
        <taxon>Eukaryota</taxon>
        <taxon>Metazoa</taxon>
        <taxon>Ecdysozoa</taxon>
        <taxon>Nematoda</taxon>
        <taxon>Chromadorea</taxon>
        <taxon>Rhabditida</taxon>
        <taxon>Rhabditina</taxon>
        <taxon>Rhabditomorpha</taxon>
        <taxon>Rhabditoidea</taxon>
        <taxon>Rhabditidae</taxon>
        <taxon>Peloderinae</taxon>
        <taxon>Caenorhabditis</taxon>
    </lineage>
</organism>
<feature type="signal peptide" evidence="1">
    <location>
        <begin position="1"/>
        <end position="16"/>
    </location>
</feature>
<keyword evidence="1" id="KW-0732">Signal</keyword>
<accession>A0A8R1J0K6</accession>
<feature type="chain" id="PRO_5035789114" evidence="1">
    <location>
        <begin position="17"/>
        <end position="151"/>
    </location>
</feature>
<protein>
    <submittedName>
        <fullName evidence="2">Uncharacterized protein</fullName>
    </submittedName>
</protein>
<proteinExistence type="predicted"/>
<dbReference type="SUPFAM" id="SSF55486">
    <property type="entry name" value="Metalloproteases ('zincins'), catalytic domain"/>
    <property type="match status" value="1"/>
</dbReference>
<name>A0A8R1J0K6_CAEJA</name>
<evidence type="ECO:0000256" key="1">
    <source>
        <dbReference type="SAM" id="SignalP"/>
    </source>
</evidence>
<reference evidence="2" key="2">
    <citation type="submission" date="2022-06" db="UniProtKB">
        <authorList>
            <consortium name="EnsemblMetazoa"/>
        </authorList>
    </citation>
    <scope>IDENTIFICATION</scope>
    <source>
        <strain evidence="2">DF5081</strain>
    </source>
</reference>
<dbReference type="AlphaFoldDB" id="A0A8R1J0K6"/>
<evidence type="ECO:0000313" key="3">
    <source>
        <dbReference type="Proteomes" id="UP000005237"/>
    </source>
</evidence>
<keyword evidence="3" id="KW-1185">Reference proteome</keyword>
<reference evidence="3" key="1">
    <citation type="submission" date="2010-08" db="EMBL/GenBank/DDBJ databases">
        <authorList>
            <consortium name="Caenorhabditis japonica Sequencing Consortium"/>
            <person name="Wilson R.K."/>
        </authorList>
    </citation>
    <scope>NUCLEOTIDE SEQUENCE [LARGE SCALE GENOMIC DNA]</scope>
    <source>
        <strain evidence="3">DF5081</strain>
    </source>
</reference>